<dbReference type="EMBL" id="MFZV01000017">
    <property type="protein sequence ID" value="OGK31208.1"/>
    <property type="molecule type" value="Genomic_DNA"/>
</dbReference>
<feature type="transmembrane region" description="Helical" evidence="1">
    <location>
        <begin position="21"/>
        <end position="40"/>
    </location>
</feature>
<gene>
    <name evidence="2" type="ORF">A3F29_01695</name>
</gene>
<evidence type="ECO:0000313" key="2">
    <source>
        <dbReference type="EMBL" id="OGK31208.1"/>
    </source>
</evidence>
<comment type="caution">
    <text evidence="2">The sequence shown here is derived from an EMBL/GenBank/DDBJ whole genome shotgun (WGS) entry which is preliminary data.</text>
</comment>
<keyword evidence="1" id="KW-0472">Membrane</keyword>
<keyword evidence="1" id="KW-0812">Transmembrane</keyword>
<evidence type="ECO:0000313" key="3">
    <source>
        <dbReference type="Proteomes" id="UP000177199"/>
    </source>
</evidence>
<sequence length="76" mass="8743">MKNNENTKKSKSNKNVFLDIASLNIGIYLITPLLLGVFIGYNIDRFLNRKPLFTILFIIIGSLSSFYNLIKFTKKN</sequence>
<feature type="transmembrane region" description="Helical" evidence="1">
    <location>
        <begin position="52"/>
        <end position="70"/>
    </location>
</feature>
<organism evidence="2 3">
    <name type="scientific">Candidatus Roizmanbacteria bacterium RIFCSPHIGHO2_12_FULL_33_9</name>
    <dbReference type="NCBI Taxonomy" id="1802045"/>
    <lineage>
        <taxon>Bacteria</taxon>
        <taxon>Candidatus Roizmaniibacteriota</taxon>
    </lineage>
</organism>
<protein>
    <recommendedName>
        <fullName evidence="4">F0F1 ATP synthase subunit</fullName>
    </recommendedName>
</protein>
<accession>A0A1F7HJ10</accession>
<dbReference type="InterPro" id="IPR032820">
    <property type="entry name" value="ATPase_put"/>
</dbReference>
<dbReference type="AlphaFoldDB" id="A0A1F7HJ10"/>
<evidence type="ECO:0000256" key="1">
    <source>
        <dbReference type="SAM" id="Phobius"/>
    </source>
</evidence>
<dbReference type="Proteomes" id="UP000177199">
    <property type="component" value="Unassembled WGS sequence"/>
</dbReference>
<proteinExistence type="predicted"/>
<evidence type="ECO:0008006" key="4">
    <source>
        <dbReference type="Google" id="ProtNLM"/>
    </source>
</evidence>
<keyword evidence="1" id="KW-1133">Transmembrane helix</keyword>
<name>A0A1F7HJ10_9BACT</name>
<reference evidence="2 3" key="1">
    <citation type="journal article" date="2016" name="Nat. Commun.">
        <title>Thousands of microbial genomes shed light on interconnected biogeochemical processes in an aquifer system.</title>
        <authorList>
            <person name="Anantharaman K."/>
            <person name="Brown C.T."/>
            <person name="Hug L.A."/>
            <person name="Sharon I."/>
            <person name="Castelle C.J."/>
            <person name="Probst A.J."/>
            <person name="Thomas B.C."/>
            <person name="Singh A."/>
            <person name="Wilkins M.J."/>
            <person name="Karaoz U."/>
            <person name="Brodie E.L."/>
            <person name="Williams K.H."/>
            <person name="Hubbard S.S."/>
            <person name="Banfield J.F."/>
        </authorList>
    </citation>
    <scope>NUCLEOTIDE SEQUENCE [LARGE SCALE GENOMIC DNA]</scope>
</reference>
<dbReference type="Pfam" id="PF09527">
    <property type="entry name" value="ATPase_gene1"/>
    <property type="match status" value="1"/>
</dbReference>